<keyword evidence="5" id="KW-0511">Multifunctional enzyme</keyword>
<feature type="binding site" evidence="5">
    <location>
        <position position="143"/>
    </location>
    <ligand>
        <name>NADP(+)</name>
        <dbReference type="ChEBI" id="CHEBI:58349"/>
    </ligand>
</feature>
<evidence type="ECO:0000259" key="6">
    <source>
        <dbReference type="Pfam" id="PF01370"/>
    </source>
</evidence>
<evidence type="ECO:0000256" key="1">
    <source>
        <dbReference type="ARBA" id="ARBA00005959"/>
    </source>
</evidence>
<comment type="pathway">
    <text evidence="5">Nucleotide-sugar biosynthesis; GDP-L-fucose biosynthesis via de novo pathway; GDP-L-fucose from GDP-alpha-D-mannose: step 2/2.</text>
</comment>
<proteinExistence type="inferred from homology"/>
<dbReference type="EC" id="1.1.1.271" evidence="5"/>
<evidence type="ECO:0000256" key="4">
    <source>
        <dbReference type="ARBA" id="ARBA00023235"/>
    </source>
</evidence>
<feature type="binding site" evidence="5">
    <location>
        <begin position="167"/>
        <end position="170"/>
    </location>
    <ligand>
        <name>NADP(+)</name>
        <dbReference type="ChEBI" id="CHEBI:58349"/>
    </ligand>
</feature>
<keyword evidence="2 5" id="KW-0521">NADP</keyword>
<feature type="binding site" evidence="5">
    <location>
        <position position="191"/>
    </location>
    <ligand>
        <name>substrate</name>
    </ligand>
</feature>
<evidence type="ECO:0000313" key="8">
    <source>
        <dbReference type="Proteomes" id="UP001165641"/>
    </source>
</evidence>
<evidence type="ECO:0000313" key="7">
    <source>
        <dbReference type="EMBL" id="MDB6176254.1"/>
    </source>
</evidence>
<sequence length="314" mass="34397">MSQLSSKPVLLVTGARGMVGRNILAHDAVKEWQVHAPTSSELNLCDRGAIDRWLDDHRPDAIVHCAGVVGGIHANMAEPVRFLADNTTMGVNLVSAALQAGIGTLINLGSSCIYPRDLGHGLSEDRILSGPLEPTNEGYALAKITTMRLCEYAMRENPDLNYKTLIPCNLYGLWDKFDPRHSHLVPAIIHKVHSARQAGLSEVEIWGDGTARREFMYAGDLADAVMRAVADPESLPATLNIGLGQDHSINDYYAIIAKVIGWDGRFTHDLTRPVGMKQKLLDVSAQKAWGWSAPTALEDGLRATYEFYLQEQSS</sequence>
<dbReference type="Proteomes" id="UP001165641">
    <property type="component" value="Unassembled WGS sequence"/>
</dbReference>
<name>A0ABT4ZAE6_9RHOB</name>
<feature type="site" description="Important for catalytic activity" evidence="5">
    <location>
        <position position="112"/>
    </location>
</feature>
<accession>A0ABT4ZAE6</accession>
<keyword evidence="3 5" id="KW-0560">Oxidoreductase</keyword>
<dbReference type="InterPro" id="IPR028614">
    <property type="entry name" value="GDP_fucose/colitose_synth"/>
</dbReference>
<feature type="domain" description="NAD-dependent epimerase/dehydratase" evidence="6">
    <location>
        <begin position="11"/>
        <end position="242"/>
    </location>
</feature>
<feature type="binding site" evidence="5">
    <location>
        <begin position="14"/>
        <end position="20"/>
    </location>
    <ligand>
        <name>NADP(+)</name>
        <dbReference type="ChEBI" id="CHEBI:58349"/>
    </ligand>
</feature>
<comment type="caution">
    <text evidence="5">Lacks conserved residue(s) required for the propagation of feature annotation.</text>
</comment>
<gene>
    <name evidence="5" type="primary">fcl</name>
    <name evidence="7" type="ORF">PAF17_01895</name>
</gene>
<dbReference type="EMBL" id="JAQBIE010000002">
    <property type="protein sequence ID" value="MDB6176254.1"/>
    <property type="molecule type" value="Genomic_DNA"/>
</dbReference>
<dbReference type="HAMAP" id="MF_00956">
    <property type="entry name" value="GDP_fucose_synth"/>
    <property type="match status" value="1"/>
</dbReference>
<dbReference type="PANTHER" id="PTHR43238">
    <property type="entry name" value="GDP-L-FUCOSE SYNTHASE"/>
    <property type="match status" value="1"/>
</dbReference>
<keyword evidence="8" id="KW-1185">Reference proteome</keyword>
<dbReference type="SUPFAM" id="SSF51735">
    <property type="entry name" value="NAD(P)-binding Rossmann-fold domains"/>
    <property type="match status" value="1"/>
</dbReference>
<comment type="similarity">
    <text evidence="1 5">Belongs to the NAD(P)-dependent epimerase/dehydratase family. Fucose synthase subfamily.</text>
</comment>
<comment type="function">
    <text evidence="5">Catalyzes the two-step NADP-dependent conversion of GDP-4-dehydro-6-deoxy-D-mannose to GDP-fucose, involving an epimerase and a reductase reaction.</text>
</comment>
<comment type="catalytic activity">
    <reaction evidence="5">
        <text>GDP-beta-L-fucose + NADP(+) = GDP-4-dehydro-alpha-D-rhamnose + NADPH + H(+)</text>
        <dbReference type="Rhea" id="RHEA:18885"/>
        <dbReference type="ChEBI" id="CHEBI:15378"/>
        <dbReference type="ChEBI" id="CHEBI:57273"/>
        <dbReference type="ChEBI" id="CHEBI:57783"/>
        <dbReference type="ChEBI" id="CHEBI:57964"/>
        <dbReference type="ChEBI" id="CHEBI:58349"/>
        <dbReference type="EC" id="1.1.1.271"/>
    </reaction>
</comment>
<feature type="binding site" evidence="5">
    <location>
        <position position="206"/>
    </location>
    <ligand>
        <name>substrate</name>
    </ligand>
</feature>
<feature type="site" description="Important for catalytic activity" evidence="5">
    <location>
        <position position="110"/>
    </location>
</feature>
<dbReference type="Pfam" id="PF01370">
    <property type="entry name" value="Epimerase"/>
    <property type="match status" value="1"/>
</dbReference>
<dbReference type="Gene3D" id="3.90.25.10">
    <property type="entry name" value="UDP-galactose 4-epimerase, domain 1"/>
    <property type="match status" value="1"/>
</dbReference>
<feature type="binding site" evidence="5">
    <location>
        <position position="213"/>
    </location>
    <ligand>
        <name>substrate</name>
    </ligand>
</feature>
<evidence type="ECO:0000256" key="3">
    <source>
        <dbReference type="ARBA" id="ARBA00023002"/>
    </source>
</evidence>
<comment type="caution">
    <text evidence="7">The sequence shown here is derived from an EMBL/GenBank/DDBJ whole genome shotgun (WGS) entry which is preliminary data.</text>
</comment>
<dbReference type="Gene3D" id="3.40.50.720">
    <property type="entry name" value="NAD(P)-binding Rossmann-like Domain"/>
    <property type="match status" value="1"/>
</dbReference>
<dbReference type="CDD" id="cd05239">
    <property type="entry name" value="GDP_FS_SDR_e"/>
    <property type="match status" value="1"/>
</dbReference>
<evidence type="ECO:0000256" key="2">
    <source>
        <dbReference type="ARBA" id="ARBA00022857"/>
    </source>
</evidence>
<feature type="binding site" evidence="5">
    <location>
        <begin position="108"/>
        <end position="111"/>
    </location>
    <ligand>
        <name>NADP(+)</name>
        <dbReference type="ChEBI" id="CHEBI:58349"/>
    </ligand>
</feature>
<dbReference type="PANTHER" id="PTHR43238:SF1">
    <property type="entry name" value="GDP-L-FUCOSE SYNTHASE"/>
    <property type="match status" value="1"/>
</dbReference>
<organism evidence="7 8">
    <name type="scientific">Paracoccus onchidii</name>
    <dbReference type="NCBI Taxonomy" id="3017813"/>
    <lineage>
        <taxon>Bacteria</taxon>
        <taxon>Pseudomonadati</taxon>
        <taxon>Pseudomonadota</taxon>
        <taxon>Alphaproteobacteria</taxon>
        <taxon>Rhodobacterales</taxon>
        <taxon>Paracoccaceae</taxon>
        <taxon>Paracoccus</taxon>
    </lineage>
</organism>
<evidence type="ECO:0000256" key="5">
    <source>
        <dbReference type="HAMAP-Rule" id="MF_00956"/>
    </source>
</evidence>
<feature type="active site" description="Proton donor/acceptor" evidence="5">
    <location>
        <position position="139"/>
    </location>
</feature>
<dbReference type="RefSeq" id="WP_271887389.1">
    <property type="nucleotide sequence ID" value="NZ_JAQBIE010000002.1"/>
</dbReference>
<keyword evidence="4 5" id="KW-0413">Isomerase</keyword>
<reference evidence="7" key="1">
    <citation type="submission" date="2022-12" db="EMBL/GenBank/DDBJ databases">
        <title>Paracoccus onchidii sp. nov., isolated from a marine invertebrate from the South China Sea.</title>
        <authorList>
            <person name="Xu S."/>
            <person name="Liu Z."/>
            <person name="Xu Y."/>
        </authorList>
    </citation>
    <scope>NUCLEOTIDE SEQUENCE</scope>
    <source>
        <strain evidence="7">Z330</strain>
    </source>
</reference>
<protein>
    <recommendedName>
        <fullName evidence="5">GDP-L-fucose synthase</fullName>
        <ecNumber evidence="5">1.1.1.271</ecNumber>
    </recommendedName>
    <alternativeName>
        <fullName evidence="5">GDP-4-keto-6-deoxy-D-mannose-3,5-epimerase-4-reductase</fullName>
    </alternativeName>
</protein>
<feature type="binding site" evidence="5">
    <location>
        <position position="183"/>
    </location>
    <ligand>
        <name>NADP(+)</name>
        <dbReference type="ChEBI" id="CHEBI:58349"/>
    </ligand>
</feature>
<dbReference type="InterPro" id="IPR036291">
    <property type="entry name" value="NAD(P)-bd_dom_sf"/>
</dbReference>
<dbReference type="InterPro" id="IPR001509">
    <property type="entry name" value="Epimerase_deHydtase"/>
</dbReference>